<organism evidence="9 10">
    <name type="scientific">Prorocentrum cordatum</name>
    <dbReference type="NCBI Taxonomy" id="2364126"/>
    <lineage>
        <taxon>Eukaryota</taxon>
        <taxon>Sar</taxon>
        <taxon>Alveolata</taxon>
        <taxon>Dinophyceae</taxon>
        <taxon>Prorocentrales</taxon>
        <taxon>Prorocentraceae</taxon>
        <taxon>Prorocentrum</taxon>
    </lineage>
</organism>
<comment type="caution">
    <text evidence="9">The sequence shown here is derived from an EMBL/GenBank/DDBJ whole genome shotgun (WGS) entry which is preliminary data.</text>
</comment>
<evidence type="ECO:0000256" key="7">
    <source>
        <dbReference type="SAM" id="MobiDB-lite"/>
    </source>
</evidence>
<dbReference type="InterPro" id="IPR041679">
    <property type="entry name" value="DNA2/NAM7-like_C"/>
</dbReference>
<keyword evidence="3" id="KW-0378">Hydrolase</keyword>
<dbReference type="Pfam" id="PF13087">
    <property type="entry name" value="AAA_12"/>
    <property type="match status" value="1"/>
</dbReference>
<dbReference type="Proteomes" id="UP001189429">
    <property type="component" value="Unassembled WGS sequence"/>
</dbReference>
<dbReference type="InterPro" id="IPR050534">
    <property type="entry name" value="Coronavir_polyprotein_1ab"/>
</dbReference>
<keyword evidence="4" id="KW-0347">Helicase</keyword>
<dbReference type="SMART" id="SM00184">
    <property type="entry name" value="RING"/>
    <property type="match status" value="1"/>
</dbReference>
<dbReference type="InterPro" id="IPR013083">
    <property type="entry name" value="Znf_RING/FYVE/PHD"/>
</dbReference>
<dbReference type="CDD" id="cd18808">
    <property type="entry name" value="SF1_C_Upf1"/>
    <property type="match status" value="1"/>
</dbReference>
<evidence type="ECO:0000256" key="4">
    <source>
        <dbReference type="ARBA" id="ARBA00022806"/>
    </source>
</evidence>
<evidence type="ECO:0000313" key="9">
    <source>
        <dbReference type="EMBL" id="CAK0912209.1"/>
    </source>
</evidence>
<keyword evidence="10" id="KW-1185">Reference proteome</keyword>
<name>A0ABN9YH46_9DINO</name>
<keyword evidence="6" id="KW-0479">Metal-binding</keyword>
<dbReference type="SUPFAM" id="SSF57850">
    <property type="entry name" value="RING/U-box"/>
    <property type="match status" value="1"/>
</dbReference>
<dbReference type="InterPro" id="IPR027417">
    <property type="entry name" value="P-loop_NTPase"/>
</dbReference>
<reference evidence="9" key="1">
    <citation type="submission" date="2023-10" db="EMBL/GenBank/DDBJ databases">
        <authorList>
            <person name="Chen Y."/>
            <person name="Shah S."/>
            <person name="Dougan E. K."/>
            <person name="Thang M."/>
            <person name="Chan C."/>
        </authorList>
    </citation>
    <scope>NUCLEOTIDE SEQUENCE [LARGE SCALE GENOMIC DNA]</scope>
</reference>
<gene>
    <name evidence="9" type="ORF">PCOR1329_LOCUS85823</name>
</gene>
<evidence type="ECO:0000259" key="8">
    <source>
        <dbReference type="PROSITE" id="PS50089"/>
    </source>
</evidence>
<dbReference type="EMBL" id="CAUYUJ010022716">
    <property type="protein sequence ID" value="CAK0912209.1"/>
    <property type="molecule type" value="Genomic_DNA"/>
</dbReference>
<evidence type="ECO:0000256" key="5">
    <source>
        <dbReference type="ARBA" id="ARBA00022840"/>
    </source>
</evidence>
<keyword evidence="5" id="KW-0067">ATP-binding</keyword>
<keyword evidence="2" id="KW-0547">Nucleotide-binding</keyword>
<evidence type="ECO:0000256" key="2">
    <source>
        <dbReference type="ARBA" id="ARBA00022741"/>
    </source>
</evidence>
<protein>
    <recommendedName>
        <fullName evidence="8">RING-type domain-containing protein</fullName>
    </recommendedName>
</protein>
<dbReference type="Gene3D" id="3.40.50.300">
    <property type="entry name" value="P-loop containing nucleotide triphosphate hydrolases"/>
    <property type="match status" value="2"/>
</dbReference>
<evidence type="ECO:0000256" key="1">
    <source>
        <dbReference type="ARBA" id="ARBA00007913"/>
    </source>
</evidence>
<comment type="similarity">
    <text evidence="1">Belongs to the DNA2/NAM7 helicase family.</text>
</comment>
<keyword evidence="6" id="KW-0863">Zinc-finger</keyword>
<feature type="region of interest" description="Disordered" evidence="7">
    <location>
        <begin position="769"/>
        <end position="789"/>
    </location>
</feature>
<sequence length="960" mass="102700">MRAHRVKFRSAFADGEFGSSWLCIRRTRREDGSLAWAGHGAVIRARFKDDEADLTFADEDDKWLDMGQRAISVKFRLLPGSSDPAPKPGFFAVETIPKALAESCMAASLSQLPEAPLARALVLGARDGLPQPPAGSAEAELTAWALNPSQLRAVRYALAQPFTLVQGPPGTGKTRTTAVLATLLARRNSESGLSRAVLFCAPTNRAADCAALFVARLLAERAHTQLTERLGEDGQVCAVCLLAGPDVVTACGHVFHRGCLTQALQVSDKCPICRRQVKHADSGLRILRIYGADAEKAEFPVPRRNEHPNVDVRKQVVVPEEMRRFTLHWRCHAAVEGETSTKEAMNTRRAYRAMIEHGPRGPRSGALRAAYQLALADARAAELRDADIVFTTCVSCRRMAVSEALQRCGGLQFEQVILDEAGQATEPESLCPLTFAACAQQACLFGDHLQLRPILKSHTAKVAGLGVSLFERLASAGGAGGDEGPLCFLAQQYRMHPEISRFPSQHFYSSRLLDDDSVLARPRGLLQHPRGEPAALLLVDSGEPGAGEEVRPVRTAESSAYSRLHAGEAARAAELAVALTARAGPGSVAVLSWYNAQVQAVVELLGEGSGVHAGSIATAQGSEWDYVLLSAVRHGGPRGQLGIVSDENVLNVALTLTRLGLVVYGNRRTLSQDPNWAAFLRVCAERGLVLSEQPLVTQEEAVLEAAWSRAMRPGLKVTVSGLTGAAELNGQTATVLEPVGENGRCKVEVARGAGPPRLLLVRPRNLELPRERPAAPGAGAGAGAARDRRHHGLSALVSASRPSGGVAFMQTVHLEAANLEVLGQGASLRRGARVRVHGLTQARAVHNGGLGTVISPAPSPGGTWEVEVSKHFRMGGGSLDAKLGERGLEVRPQEASPPLHEGLCVMLHGLRAQAEYNGEWARVLSCGADGEGRWQVEFTFRGEVTRLELAPENMAPEVPS</sequence>
<keyword evidence="6" id="KW-0862">Zinc</keyword>
<dbReference type="Pfam" id="PF13086">
    <property type="entry name" value="AAA_11"/>
    <property type="match status" value="1"/>
</dbReference>
<proteinExistence type="inferred from homology"/>
<evidence type="ECO:0000256" key="3">
    <source>
        <dbReference type="ARBA" id="ARBA00022801"/>
    </source>
</evidence>
<dbReference type="InterPro" id="IPR047187">
    <property type="entry name" value="SF1_C_Upf1"/>
</dbReference>
<dbReference type="InterPro" id="IPR001841">
    <property type="entry name" value="Znf_RING"/>
</dbReference>
<dbReference type="PANTHER" id="PTHR43788">
    <property type="entry name" value="DNA2/NAM7 HELICASE FAMILY MEMBER"/>
    <property type="match status" value="1"/>
</dbReference>
<evidence type="ECO:0000256" key="6">
    <source>
        <dbReference type="PROSITE-ProRule" id="PRU00175"/>
    </source>
</evidence>
<accession>A0ABN9YH46</accession>
<dbReference type="PANTHER" id="PTHR43788:SF16">
    <property type="entry name" value="HELICASE WITH ZINC FINGER 2"/>
    <property type="match status" value="1"/>
</dbReference>
<dbReference type="Gene3D" id="3.30.40.10">
    <property type="entry name" value="Zinc/RING finger domain, C3HC4 (zinc finger)"/>
    <property type="match status" value="1"/>
</dbReference>
<feature type="domain" description="RING-type" evidence="8">
    <location>
        <begin position="237"/>
        <end position="274"/>
    </location>
</feature>
<dbReference type="SUPFAM" id="SSF52540">
    <property type="entry name" value="P-loop containing nucleoside triphosphate hydrolases"/>
    <property type="match status" value="1"/>
</dbReference>
<dbReference type="PROSITE" id="PS50089">
    <property type="entry name" value="ZF_RING_2"/>
    <property type="match status" value="1"/>
</dbReference>
<dbReference type="InterPro" id="IPR041677">
    <property type="entry name" value="DNA2/NAM7_AAA_11"/>
</dbReference>
<evidence type="ECO:0000313" key="10">
    <source>
        <dbReference type="Proteomes" id="UP001189429"/>
    </source>
</evidence>